<organism evidence="1 2">
    <name type="scientific">Paractinoplanes globisporus</name>
    <dbReference type="NCBI Taxonomy" id="113565"/>
    <lineage>
        <taxon>Bacteria</taxon>
        <taxon>Bacillati</taxon>
        <taxon>Actinomycetota</taxon>
        <taxon>Actinomycetes</taxon>
        <taxon>Micromonosporales</taxon>
        <taxon>Micromonosporaceae</taxon>
        <taxon>Paractinoplanes</taxon>
    </lineage>
</organism>
<proteinExistence type="predicted"/>
<evidence type="ECO:0000313" key="1">
    <source>
        <dbReference type="EMBL" id="MFF5296881.1"/>
    </source>
</evidence>
<gene>
    <name evidence="1" type="ORF">ACFY35_46250</name>
</gene>
<sequence length="194" mass="20260">MDRLDEVLAVAAPLLARVDTLLGEQGAPADHEVWRELRRVRLLPGDAARAVASLRPAEFDDAVSLLRADARACAEVAEGLPPPGEWDGEAAEAYTELRGQVADRLSGDGESLDERLEASADLAQALVDWMARARADLAYALAGVLTSTDALTVGDDPGAAAGVAAAVLRTIAESYVEADDLLQGSAEIAEAIAM</sequence>
<evidence type="ECO:0000313" key="2">
    <source>
        <dbReference type="Proteomes" id="UP001602245"/>
    </source>
</evidence>
<dbReference type="Proteomes" id="UP001602245">
    <property type="component" value="Unassembled WGS sequence"/>
</dbReference>
<reference evidence="1 2" key="1">
    <citation type="submission" date="2024-10" db="EMBL/GenBank/DDBJ databases">
        <title>The Natural Products Discovery Center: Release of the First 8490 Sequenced Strains for Exploring Actinobacteria Biosynthetic Diversity.</title>
        <authorList>
            <person name="Kalkreuter E."/>
            <person name="Kautsar S.A."/>
            <person name="Yang D."/>
            <person name="Bader C.D."/>
            <person name="Teijaro C.N."/>
            <person name="Fluegel L."/>
            <person name="Davis C.M."/>
            <person name="Simpson J.R."/>
            <person name="Lauterbach L."/>
            <person name="Steele A.D."/>
            <person name="Gui C."/>
            <person name="Meng S."/>
            <person name="Li G."/>
            <person name="Viehrig K."/>
            <person name="Ye F."/>
            <person name="Su P."/>
            <person name="Kiefer A.F."/>
            <person name="Nichols A."/>
            <person name="Cepeda A.J."/>
            <person name="Yan W."/>
            <person name="Fan B."/>
            <person name="Jiang Y."/>
            <person name="Adhikari A."/>
            <person name="Zheng C.-J."/>
            <person name="Schuster L."/>
            <person name="Cowan T.M."/>
            <person name="Smanski M.J."/>
            <person name="Chevrette M.G."/>
            <person name="De Carvalho L.P.S."/>
            <person name="Shen B."/>
        </authorList>
    </citation>
    <scope>NUCLEOTIDE SEQUENCE [LARGE SCALE GENOMIC DNA]</scope>
    <source>
        <strain evidence="1 2">NPDC000087</strain>
    </source>
</reference>
<dbReference type="RefSeq" id="WP_020515343.1">
    <property type="nucleotide sequence ID" value="NZ_JBIAZU010000009.1"/>
</dbReference>
<accession>A0ABW6WXD2</accession>
<name>A0ABW6WXD2_9ACTN</name>
<protein>
    <submittedName>
        <fullName evidence="1">Uncharacterized protein</fullName>
    </submittedName>
</protein>
<comment type="caution">
    <text evidence="1">The sequence shown here is derived from an EMBL/GenBank/DDBJ whole genome shotgun (WGS) entry which is preliminary data.</text>
</comment>
<dbReference type="EMBL" id="JBIAZU010000009">
    <property type="protein sequence ID" value="MFF5296881.1"/>
    <property type="molecule type" value="Genomic_DNA"/>
</dbReference>
<keyword evidence="2" id="KW-1185">Reference proteome</keyword>